<dbReference type="InterPro" id="IPR012748">
    <property type="entry name" value="Rieske-like_NirD"/>
</dbReference>
<evidence type="ECO:0000256" key="1">
    <source>
        <dbReference type="ARBA" id="ARBA00022714"/>
    </source>
</evidence>
<keyword evidence="6" id="KW-0534">Nitrate assimilation</keyword>
<evidence type="ECO:0000256" key="6">
    <source>
        <dbReference type="ARBA" id="ARBA00023063"/>
    </source>
</evidence>
<evidence type="ECO:0000256" key="2">
    <source>
        <dbReference type="ARBA" id="ARBA00022723"/>
    </source>
</evidence>
<keyword evidence="3" id="KW-0560">Oxidoreductase</keyword>
<name>A0A164B7D1_9BRAD</name>
<keyword evidence="4" id="KW-0408">Iron</keyword>
<reference evidence="8 10" key="1">
    <citation type="submission" date="2016-03" db="EMBL/GenBank/DDBJ databases">
        <title>Microsymbionts genomes from the relict species Vavilovia formosa (Stev.) Fed.</title>
        <authorList>
            <person name="Kopat V."/>
            <person name="Chirak E."/>
            <person name="Kimeklis A."/>
            <person name="Andronov E."/>
        </authorList>
    </citation>
    <scope>NUCLEOTIDE SEQUENCE [LARGE SCALE GENOMIC DNA]</scope>
    <source>
        <strain evidence="8 10">Vaf07</strain>
    </source>
</reference>
<evidence type="ECO:0000256" key="5">
    <source>
        <dbReference type="ARBA" id="ARBA00023014"/>
    </source>
</evidence>
<keyword evidence="10" id="KW-1185">Reference proteome</keyword>
<dbReference type="InterPro" id="IPR036922">
    <property type="entry name" value="Rieske_2Fe-2S_sf"/>
</dbReference>
<evidence type="ECO:0000313" key="9">
    <source>
        <dbReference type="EMBL" id="QND75553.1"/>
    </source>
</evidence>
<dbReference type="GO" id="GO:0051537">
    <property type="term" value="F:2 iron, 2 sulfur cluster binding"/>
    <property type="evidence" value="ECO:0007669"/>
    <property type="project" value="UniProtKB-KW"/>
</dbReference>
<dbReference type="CDD" id="cd03530">
    <property type="entry name" value="Rieske_NirD_small_Bacillus"/>
    <property type="match status" value="1"/>
</dbReference>
<evidence type="ECO:0000313" key="8">
    <source>
        <dbReference type="EMBL" id="KZD25873.1"/>
    </source>
</evidence>
<dbReference type="GO" id="GO:0046872">
    <property type="term" value="F:metal ion binding"/>
    <property type="evidence" value="ECO:0007669"/>
    <property type="project" value="UniProtKB-KW"/>
</dbReference>
<dbReference type="Gene3D" id="2.102.10.10">
    <property type="entry name" value="Rieske [2Fe-2S] iron-sulphur domain"/>
    <property type="match status" value="1"/>
</dbReference>
<gene>
    <name evidence="9" type="primary">nirD</name>
    <name evidence="8" type="ORF">A4A58_01130</name>
    <name evidence="9" type="ORF">HB776_20470</name>
</gene>
<dbReference type="STRING" id="943830.A4A58_01130"/>
<organism evidence="8 10">
    <name type="scientific">Tardiphaga robiniae</name>
    <dbReference type="NCBI Taxonomy" id="943830"/>
    <lineage>
        <taxon>Bacteria</taxon>
        <taxon>Pseudomonadati</taxon>
        <taxon>Pseudomonadota</taxon>
        <taxon>Alphaproteobacteria</taxon>
        <taxon>Hyphomicrobiales</taxon>
        <taxon>Nitrobacteraceae</taxon>
        <taxon>Tardiphaga</taxon>
    </lineage>
</organism>
<reference evidence="9" key="3">
    <citation type="journal article" date="2020" name="Mol. Plant Microbe Interact.">
        <title>Complete genome sequences of four natural Pseudomonas isolates that catabolize a wide range of aromatic compounds relevant to lignin valorization.</title>
        <authorList>
            <person name="Hatmaker E.A."/>
            <person name="Presle G."/>
            <person name="Cannon O."/>
            <person name="Guss A.M."/>
            <person name="Elkins J.G."/>
        </authorList>
    </citation>
    <scope>NUCLEOTIDE SEQUENCE</scope>
    <source>
        <strain evidence="9">581</strain>
    </source>
</reference>
<dbReference type="PROSITE" id="PS51296">
    <property type="entry name" value="RIESKE"/>
    <property type="match status" value="1"/>
</dbReference>
<evidence type="ECO:0000313" key="10">
    <source>
        <dbReference type="Proteomes" id="UP000076574"/>
    </source>
</evidence>
<dbReference type="Pfam" id="PF00355">
    <property type="entry name" value="Rieske"/>
    <property type="match status" value="1"/>
</dbReference>
<protein>
    <submittedName>
        <fullName evidence="9">Nitrite reductase small subunit NirD</fullName>
    </submittedName>
</protein>
<sequence>MVPSNDFWFDVGPLRAIPQRGARTVKTPRREIAVFRTASDEVFALENRCPHKGGPLSEGIVHGRKVACPLHNWIINLDDGEASGADKGCARSFPVKLENGRIYLNMSVAAAP</sequence>
<dbReference type="GO" id="GO:0042128">
    <property type="term" value="P:nitrate assimilation"/>
    <property type="evidence" value="ECO:0007669"/>
    <property type="project" value="UniProtKB-KW"/>
</dbReference>
<evidence type="ECO:0000313" key="11">
    <source>
        <dbReference type="Proteomes" id="UP000515291"/>
    </source>
</evidence>
<dbReference type="GO" id="GO:0008942">
    <property type="term" value="F:nitrite reductase [NAD(P)H] activity"/>
    <property type="evidence" value="ECO:0007669"/>
    <property type="project" value="InterPro"/>
</dbReference>
<dbReference type="SUPFAM" id="SSF50022">
    <property type="entry name" value="ISP domain"/>
    <property type="match status" value="1"/>
</dbReference>
<dbReference type="AlphaFoldDB" id="A0A164B7D1"/>
<dbReference type="KEGG" id="trb:HB776_20470"/>
<dbReference type="OrthoDB" id="9794175at2"/>
<evidence type="ECO:0000256" key="3">
    <source>
        <dbReference type="ARBA" id="ARBA00023002"/>
    </source>
</evidence>
<accession>A0A164B7D1</accession>
<evidence type="ECO:0000259" key="7">
    <source>
        <dbReference type="PROSITE" id="PS51296"/>
    </source>
</evidence>
<reference evidence="11" key="2">
    <citation type="journal article" date="2020" name="Mol. Plant Microbe">
        <title>Rhizobial microsymbionts of the narrowly endemic Oxytropis species growing in Kamchatka are characterized by significant genetic diversity and possess a set of genes that are associated with T3SS and T6SS secretion systems and can affect the development of symbiosis.</title>
        <authorList>
            <person name="Safronova V."/>
            <person name="Guro P."/>
            <person name="Sazanova A."/>
            <person name="Kuznetsova I."/>
            <person name="Belimov A."/>
            <person name="Yakubov V."/>
            <person name="Chirak E."/>
            <person name="Afonin A."/>
            <person name="Gogolev Y."/>
            <person name="Andronov E."/>
            <person name="Tikhonovich I."/>
        </authorList>
    </citation>
    <scope>NUCLEOTIDE SEQUENCE [LARGE SCALE GENOMIC DNA]</scope>
    <source>
        <strain evidence="11">581</strain>
    </source>
</reference>
<proteinExistence type="predicted"/>
<dbReference type="Proteomes" id="UP000515291">
    <property type="component" value="Chromosome"/>
</dbReference>
<dbReference type="PANTHER" id="PTHR21496:SF23">
    <property type="entry name" value="3-PHENYLPROPIONATE_CINNAMIC ACID DIOXYGENASE FERREDOXIN SUBUNIT"/>
    <property type="match status" value="1"/>
</dbReference>
<dbReference type="EMBL" id="LVYV01000001">
    <property type="protein sequence ID" value="KZD25873.1"/>
    <property type="molecule type" value="Genomic_DNA"/>
</dbReference>
<dbReference type="PANTHER" id="PTHR21496">
    <property type="entry name" value="FERREDOXIN-RELATED"/>
    <property type="match status" value="1"/>
</dbReference>
<dbReference type="NCBIfam" id="TIGR02378">
    <property type="entry name" value="nirD_assim_sml"/>
    <property type="match status" value="1"/>
</dbReference>
<keyword evidence="5" id="KW-0411">Iron-sulfur</keyword>
<dbReference type="InterPro" id="IPR017941">
    <property type="entry name" value="Rieske_2Fe-2S"/>
</dbReference>
<dbReference type="EMBL" id="CP050292">
    <property type="protein sequence ID" value="QND75553.1"/>
    <property type="molecule type" value="Genomic_DNA"/>
</dbReference>
<keyword evidence="1" id="KW-0001">2Fe-2S</keyword>
<evidence type="ECO:0000256" key="4">
    <source>
        <dbReference type="ARBA" id="ARBA00023004"/>
    </source>
</evidence>
<dbReference type="Proteomes" id="UP000076574">
    <property type="component" value="Unassembled WGS sequence"/>
</dbReference>
<keyword evidence="2" id="KW-0479">Metal-binding</keyword>
<feature type="domain" description="Rieske" evidence="7">
    <location>
        <begin position="8"/>
        <end position="104"/>
    </location>
</feature>